<feature type="active site" description="Acyl-thioester intermediate" evidence="4">
    <location>
        <position position="89"/>
    </location>
</feature>
<feature type="domain" description="Thiolase N-terminal" evidence="6">
    <location>
        <begin position="5"/>
        <end position="258"/>
    </location>
</feature>
<dbReference type="GO" id="GO:0003988">
    <property type="term" value="F:acetyl-CoA C-acyltransferase activity"/>
    <property type="evidence" value="ECO:0007669"/>
    <property type="project" value="UniProtKB-ARBA"/>
</dbReference>
<dbReference type="InterPro" id="IPR016039">
    <property type="entry name" value="Thiolase-like"/>
</dbReference>
<keyword evidence="9" id="KW-1185">Reference proteome</keyword>
<dbReference type="PANTHER" id="PTHR18919">
    <property type="entry name" value="ACETYL-COA C-ACYLTRANSFERASE"/>
    <property type="match status" value="1"/>
</dbReference>
<evidence type="ECO:0000256" key="3">
    <source>
        <dbReference type="ARBA" id="ARBA00023315"/>
    </source>
</evidence>
<reference evidence="8 9" key="1">
    <citation type="journal article" date="2017" name="Genome Announc.">
        <title>Complete Genome Sequences of Two Acetylene-Fermenting Pelobacter acetylenicus Strains.</title>
        <authorList>
            <person name="Sutton J.M."/>
            <person name="Baesman S.M."/>
            <person name="Fierst J.L."/>
            <person name="Poret-Peterson A.T."/>
            <person name="Oremland R.S."/>
            <person name="Dunlap D.S."/>
            <person name="Akob D.M."/>
        </authorList>
    </citation>
    <scope>NUCLEOTIDE SEQUENCE [LARGE SCALE GENOMIC DNA]</scope>
    <source>
        <strain evidence="8 9">SFB93</strain>
    </source>
</reference>
<dbReference type="EMBL" id="CP015519">
    <property type="protein sequence ID" value="APG27504.1"/>
    <property type="molecule type" value="Genomic_DNA"/>
</dbReference>
<protein>
    <submittedName>
        <fullName evidence="8">Acetyl-CoA acetyltransferase</fullName>
    </submittedName>
</protein>
<dbReference type="CDD" id="cd00751">
    <property type="entry name" value="thiolase"/>
    <property type="match status" value="1"/>
</dbReference>
<dbReference type="PIRSF" id="PIRSF000429">
    <property type="entry name" value="Ac-CoA_Ac_transf"/>
    <property type="match status" value="1"/>
</dbReference>
<dbReference type="Gene3D" id="3.40.47.10">
    <property type="match status" value="2"/>
</dbReference>
<evidence type="ECO:0000259" key="7">
    <source>
        <dbReference type="Pfam" id="PF02803"/>
    </source>
</evidence>
<evidence type="ECO:0000313" key="9">
    <source>
        <dbReference type="Proteomes" id="UP000182517"/>
    </source>
</evidence>
<dbReference type="PROSITE" id="PS00098">
    <property type="entry name" value="THIOLASE_1"/>
    <property type="match status" value="1"/>
</dbReference>
<dbReference type="AlphaFoldDB" id="A0A1L3GNK2"/>
<dbReference type="RefSeq" id="WP_072283470.1">
    <property type="nucleotide sequence ID" value="NZ_CP015519.1"/>
</dbReference>
<feature type="active site" description="Proton acceptor" evidence="4">
    <location>
        <position position="375"/>
    </location>
</feature>
<evidence type="ECO:0000256" key="1">
    <source>
        <dbReference type="ARBA" id="ARBA00010982"/>
    </source>
</evidence>
<evidence type="ECO:0000313" key="8">
    <source>
        <dbReference type="EMBL" id="APG27504.1"/>
    </source>
</evidence>
<organism evidence="8 9">
    <name type="scientific">Syntrophotalea acetylenivorans</name>
    <dbReference type="NCBI Taxonomy" id="1842532"/>
    <lineage>
        <taxon>Bacteria</taxon>
        <taxon>Pseudomonadati</taxon>
        <taxon>Thermodesulfobacteriota</taxon>
        <taxon>Desulfuromonadia</taxon>
        <taxon>Desulfuromonadales</taxon>
        <taxon>Syntrophotaleaceae</taxon>
        <taxon>Syntrophotalea</taxon>
    </lineage>
</organism>
<name>A0A1L3GNK2_9BACT</name>
<feature type="domain" description="Thiolase C-terminal" evidence="7">
    <location>
        <begin position="268"/>
        <end position="388"/>
    </location>
</feature>
<dbReference type="OrthoDB" id="4565318at2"/>
<evidence type="ECO:0000256" key="5">
    <source>
        <dbReference type="RuleBase" id="RU003557"/>
    </source>
</evidence>
<evidence type="ECO:0000256" key="2">
    <source>
        <dbReference type="ARBA" id="ARBA00022679"/>
    </source>
</evidence>
<evidence type="ECO:0000259" key="6">
    <source>
        <dbReference type="Pfam" id="PF00108"/>
    </source>
</evidence>
<dbReference type="Pfam" id="PF00108">
    <property type="entry name" value="Thiolase_N"/>
    <property type="match status" value="1"/>
</dbReference>
<comment type="similarity">
    <text evidence="1 5">Belongs to the thiolase-like superfamily. Thiolase family.</text>
</comment>
<dbReference type="FunFam" id="3.40.47.10:FF:000010">
    <property type="entry name" value="Acetyl-CoA acetyltransferase (Thiolase)"/>
    <property type="match status" value="1"/>
</dbReference>
<keyword evidence="3 5" id="KW-0012">Acyltransferase</keyword>
<dbReference type="InterPro" id="IPR020615">
    <property type="entry name" value="Thiolase_acyl_enz_int_AS"/>
</dbReference>
<dbReference type="PANTHER" id="PTHR18919:SF107">
    <property type="entry name" value="ACETYL-COA ACETYLTRANSFERASE, CYTOSOLIC"/>
    <property type="match status" value="1"/>
</dbReference>
<feature type="active site" description="Proton acceptor" evidence="4">
    <location>
        <position position="345"/>
    </location>
</feature>
<dbReference type="NCBIfam" id="TIGR01930">
    <property type="entry name" value="AcCoA-C-Actrans"/>
    <property type="match status" value="1"/>
</dbReference>
<dbReference type="InterPro" id="IPR020613">
    <property type="entry name" value="Thiolase_CS"/>
</dbReference>
<dbReference type="Proteomes" id="UP000182517">
    <property type="component" value="Chromosome"/>
</dbReference>
<sequence>MSEKIVVLSAVRTAIGKFGGTLQNVPAPRLGAAVIEKALEKAGVRGSMVDEVIMGNVLSAGLGQNPARQASILAGLPAEIGAVTVNMVCGSGLKAVMLAAQAIKAGAANLVVAGGMENMSAAPHLLHGLRRGIKAGNAPLVDAMLHDGLLDAFHNVQMGETAERTAEKYGLTRKEADVFAQRSQHLAAKAQQERNFDREIVPVLLDGVTFASDECVRADTTLEGLAGLSPVFRENGRLTPGNSSQLADGAAALVVASASRARELNLVPLAHITHYTTAGVSPVEVMEAPIPAVRKLLVKAGISLADIDLVEHNEAFSVASLAVLRELGIDLQKFNVRGGAVALGHPIGASGARILVSLLHALQDQNLKRGLATLCMGGGNGLAMLVEREKPTI</sequence>
<dbReference type="InterPro" id="IPR020616">
    <property type="entry name" value="Thiolase_N"/>
</dbReference>
<gene>
    <name evidence="8" type="ORF">A7E78_06395</name>
</gene>
<accession>A0A1L3GNK2</accession>
<dbReference type="STRING" id="1842532.A7E78_06395"/>
<dbReference type="Pfam" id="PF02803">
    <property type="entry name" value="Thiolase_C"/>
    <property type="match status" value="1"/>
</dbReference>
<dbReference type="InterPro" id="IPR020610">
    <property type="entry name" value="Thiolase_AS"/>
</dbReference>
<dbReference type="SUPFAM" id="SSF53901">
    <property type="entry name" value="Thiolase-like"/>
    <property type="match status" value="2"/>
</dbReference>
<dbReference type="InterPro" id="IPR020617">
    <property type="entry name" value="Thiolase_C"/>
</dbReference>
<dbReference type="PROSITE" id="PS00099">
    <property type="entry name" value="THIOLASE_3"/>
    <property type="match status" value="1"/>
</dbReference>
<keyword evidence="2 5" id="KW-0808">Transferase</keyword>
<dbReference type="KEGG" id="pef:A7E78_06395"/>
<evidence type="ECO:0000256" key="4">
    <source>
        <dbReference type="PIRSR" id="PIRSR000429-1"/>
    </source>
</evidence>
<proteinExistence type="inferred from homology"/>
<dbReference type="InterPro" id="IPR002155">
    <property type="entry name" value="Thiolase"/>
</dbReference>
<dbReference type="PROSITE" id="PS00737">
    <property type="entry name" value="THIOLASE_2"/>
    <property type="match status" value="1"/>
</dbReference>